<protein>
    <recommendedName>
        <fullName evidence="4">Glycosyltransferase 2-like domain-containing protein</fullName>
    </recommendedName>
</protein>
<keyword evidence="2" id="KW-0328">Glycosyltransferase</keyword>
<comment type="similarity">
    <text evidence="1">Belongs to the glycosyltransferase 2 family.</text>
</comment>
<dbReference type="Pfam" id="PF00535">
    <property type="entry name" value="Glycos_transf_2"/>
    <property type="match status" value="1"/>
</dbReference>
<dbReference type="InterPro" id="IPR029044">
    <property type="entry name" value="Nucleotide-diphossugar_trans"/>
</dbReference>
<feature type="domain" description="Glycosyltransferase 2-like" evidence="4">
    <location>
        <begin position="223"/>
        <end position="340"/>
    </location>
</feature>
<dbReference type="EMBL" id="BJUA01000003">
    <property type="protein sequence ID" value="GEK17144.1"/>
    <property type="molecule type" value="Genomic_DNA"/>
</dbReference>
<dbReference type="GO" id="GO:0016757">
    <property type="term" value="F:glycosyltransferase activity"/>
    <property type="evidence" value="ECO:0007669"/>
    <property type="project" value="UniProtKB-KW"/>
</dbReference>
<evidence type="ECO:0000313" key="6">
    <source>
        <dbReference type="Proteomes" id="UP000321386"/>
    </source>
</evidence>
<dbReference type="Proteomes" id="UP000321386">
    <property type="component" value="Unassembled WGS sequence"/>
</dbReference>
<comment type="caution">
    <text evidence="5">The sequence shown here is derived from an EMBL/GenBank/DDBJ whole genome shotgun (WGS) entry which is preliminary data.</text>
</comment>
<dbReference type="InterPro" id="IPR050834">
    <property type="entry name" value="Glycosyltransf_2"/>
</dbReference>
<organism evidence="5 6">
    <name type="scientific">Cellulomonas persica</name>
    <dbReference type="NCBI Taxonomy" id="76861"/>
    <lineage>
        <taxon>Bacteria</taxon>
        <taxon>Bacillati</taxon>
        <taxon>Actinomycetota</taxon>
        <taxon>Actinomycetes</taxon>
        <taxon>Micrococcales</taxon>
        <taxon>Cellulomonadaceae</taxon>
        <taxon>Cellulomonas</taxon>
    </lineage>
</organism>
<evidence type="ECO:0000259" key="4">
    <source>
        <dbReference type="Pfam" id="PF00535"/>
    </source>
</evidence>
<evidence type="ECO:0000256" key="3">
    <source>
        <dbReference type="ARBA" id="ARBA00022679"/>
    </source>
</evidence>
<evidence type="ECO:0000256" key="2">
    <source>
        <dbReference type="ARBA" id="ARBA00022676"/>
    </source>
</evidence>
<dbReference type="PANTHER" id="PTHR43685">
    <property type="entry name" value="GLYCOSYLTRANSFERASE"/>
    <property type="match status" value="1"/>
</dbReference>
<keyword evidence="6" id="KW-1185">Reference proteome</keyword>
<proteinExistence type="inferred from homology"/>
<name>A0A510UR55_9CELL</name>
<evidence type="ECO:0000313" key="5">
    <source>
        <dbReference type="EMBL" id="GEK17144.1"/>
    </source>
</evidence>
<keyword evidence="3" id="KW-0808">Transferase</keyword>
<accession>A0A510UR55</accession>
<reference evidence="5 6" key="1">
    <citation type="submission" date="2019-07" db="EMBL/GenBank/DDBJ databases">
        <title>Whole genome shotgun sequence of Cellulomonas persica NBRC 101101.</title>
        <authorList>
            <person name="Hosoyama A."/>
            <person name="Uohara A."/>
            <person name="Ohji S."/>
            <person name="Ichikawa N."/>
        </authorList>
    </citation>
    <scope>NUCLEOTIDE SEQUENCE [LARGE SCALE GENOMIC DNA]</scope>
    <source>
        <strain evidence="5 6">NBRC 101101</strain>
    </source>
</reference>
<dbReference type="OrthoDB" id="8549922at2"/>
<dbReference type="PANTHER" id="PTHR43685:SF5">
    <property type="entry name" value="GLYCOSYLTRANSFERASE EPSE-RELATED"/>
    <property type="match status" value="1"/>
</dbReference>
<dbReference type="InterPro" id="IPR001173">
    <property type="entry name" value="Glyco_trans_2-like"/>
</dbReference>
<evidence type="ECO:0000256" key="1">
    <source>
        <dbReference type="ARBA" id="ARBA00006739"/>
    </source>
</evidence>
<dbReference type="SUPFAM" id="SSF53448">
    <property type="entry name" value="Nucleotide-diphospho-sugar transferases"/>
    <property type="match status" value="1"/>
</dbReference>
<dbReference type="RefSeq" id="WP_146805410.1">
    <property type="nucleotide sequence ID" value="NZ_BJUA01000003.1"/>
</dbReference>
<dbReference type="AlphaFoldDB" id="A0A510UR55"/>
<sequence length="829" mass="91686">MTDPTSRPAQRPDEDVYPRDFTLLDSLEQIAPSSRAVEAHALRTRSRSMRAVLAHRATRGQMRYEDLVRRLRTAPAALPDDLSPGGLVALARVLALQTGEPYDMESARLLFAQVPSNRLKPADRLFYARLLETLGDAAAAAEQLAQIPPSTPGRQYLELDLANPFTGGPYADAAAWDAGWEALFTRYGLEVPRVGPGDDDPLDRLVVDAPPPVTDGPLVTITVTTWHPGPKLLGALRSLAEQSWRNLEILVVDDCSGPEYEDVLVQAEALDPRIRVLRQPVNGGTYLARNAALAVANGEFVTGNDDDDWSHPRRIEHQVRAFLDDPTVTATRVLAYMVTADLEIDRIGQPVSGRHAATYMARRDTLRRCDGFVHARKGADTELMRRVEAFTGQPVRDINVPLALYRLDVASLSRGEFGPGWHHPARAAFWASAGRAHQVMVRDGLDPAEAGRSVVVPRRYEPVKVRPDRYDVAVAADWRTSDSARHPVLDEVDALRGAGLRVGLVHLPDNRYPVRRRLEMHPSVQDMINARTVDRLLLDEDDVEIGTLVVAEAGLLELPPAETSLMDVHRVLVLVDQEPTDPAHGVAAYSVRDCTRNAERIFGRTPLWVPRDELVRASLVAEAWVGLELAEHDVPMLADPERFAVPRTLPRSSTPVVGQRADDRRDWPPQADEVRRLYPVDGSLDVRLIGSPKRVRAMLGRRSVPPGWLVYVRDEVTPREYLGQLEFYVDQSGPLTRMRTTHAAALASGAVLVVPEVYRPVYGGAAVYADALEVTDVVRRLHADPAEWLAQSRRGQRFAAERFTVARFVDTLRPLLDSSVVAGTGAQPS</sequence>
<dbReference type="CDD" id="cd00761">
    <property type="entry name" value="Glyco_tranf_GTA_type"/>
    <property type="match status" value="1"/>
</dbReference>
<gene>
    <name evidence="5" type="ORF">CPE01_08770</name>
</gene>
<dbReference type="Gene3D" id="3.90.550.10">
    <property type="entry name" value="Spore Coat Polysaccharide Biosynthesis Protein SpsA, Chain A"/>
    <property type="match status" value="1"/>
</dbReference>